<reference evidence="1 2" key="1">
    <citation type="submission" date="2015-07" db="EMBL/GenBank/DDBJ databases">
        <title>The genome of Melipona quadrifasciata.</title>
        <authorList>
            <person name="Pan H."/>
            <person name="Kapheim K."/>
        </authorList>
    </citation>
    <scope>NUCLEOTIDE SEQUENCE [LARGE SCALE GENOMIC DNA]</scope>
    <source>
        <strain evidence="1">0111107301</strain>
        <tissue evidence="1">Whole body</tissue>
    </source>
</reference>
<evidence type="ECO:0000313" key="2">
    <source>
        <dbReference type="Proteomes" id="UP000053105"/>
    </source>
</evidence>
<accession>A0A0N0U5Q7</accession>
<keyword evidence="2" id="KW-1185">Reference proteome</keyword>
<dbReference type="EMBL" id="KQ435775">
    <property type="protein sequence ID" value="KOX74982.1"/>
    <property type="molecule type" value="Genomic_DNA"/>
</dbReference>
<sequence>MHVSIPRHKGSTVNDDNIYYVLVHCTFGELKIEHAGLRYKIERHIAMQKR</sequence>
<protein>
    <submittedName>
        <fullName evidence="1">Uncharacterized protein</fullName>
    </submittedName>
</protein>
<dbReference type="AlphaFoldDB" id="A0A0N0U5Q7"/>
<proteinExistence type="predicted"/>
<dbReference type="Proteomes" id="UP000053105">
    <property type="component" value="Unassembled WGS sequence"/>
</dbReference>
<gene>
    <name evidence="1" type="ORF">WN51_12666</name>
</gene>
<evidence type="ECO:0000313" key="1">
    <source>
        <dbReference type="EMBL" id="KOX74982.1"/>
    </source>
</evidence>
<name>A0A0N0U5Q7_9HYME</name>
<organism evidence="1 2">
    <name type="scientific">Melipona quadrifasciata</name>
    <dbReference type="NCBI Taxonomy" id="166423"/>
    <lineage>
        <taxon>Eukaryota</taxon>
        <taxon>Metazoa</taxon>
        <taxon>Ecdysozoa</taxon>
        <taxon>Arthropoda</taxon>
        <taxon>Hexapoda</taxon>
        <taxon>Insecta</taxon>
        <taxon>Pterygota</taxon>
        <taxon>Neoptera</taxon>
        <taxon>Endopterygota</taxon>
        <taxon>Hymenoptera</taxon>
        <taxon>Apocrita</taxon>
        <taxon>Aculeata</taxon>
        <taxon>Apoidea</taxon>
        <taxon>Anthophila</taxon>
        <taxon>Apidae</taxon>
        <taxon>Melipona</taxon>
    </lineage>
</organism>